<dbReference type="Pfam" id="PF00990">
    <property type="entry name" value="GGDEF"/>
    <property type="match status" value="1"/>
</dbReference>
<dbReference type="NCBIfam" id="TIGR00229">
    <property type="entry name" value="sensory_box"/>
    <property type="match status" value="2"/>
</dbReference>
<dbReference type="STRING" id="1244869.H261_22258"/>
<dbReference type="Gene3D" id="3.30.450.20">
    <property type="entry name" value="PAS domain"/>
    <property type="match status" value="2"/>
</dbReference>
<evidence type="ECO:0000313" key="4">
    <source>
        <dbReference type="EMBL" id="EME67689.1"/>
    </source>
</evidence>
<dbReference type="NCBIfam" id="TIGR00254">
    <property type="entry name" value="GGDEF"/>
    <property type="match status" value="1"/>
</dbReference>
<dbReference type="InterPro" id="IPR029787">
    <property type="entry name" value="Nucleotide_cyclase"/>
</dbReference>
<dbReference type="SMART" id="SM00267">
    <property type="entry name" value="GGDEF"/>
    <property type="match status" value="1"/>
</dbReference>
<dbReference type="PROSITE" id="PS50887">
    <property type="entry name" value="GGDEF"/>
    <property type="match status" value="1"/>
</dbReference>
<dbReference type="Pfam" id="PF13188">
    <property type="entry name" value="PAS_8"/>
    <property type="match status" value="1"/>
</dbReference>
<evidence type="ECO:0000259" key="1">
    <source>
        <dbReference type="PROSITE" id="PS50112"/>
    </source>
</evidence>
<dbReference type="SUPFAM" id="SSF55785">
    <property type="entry name" value="PYP-like sensor domain (PAS domain)"/>
    <property type="match status" value="2"/>
</dbReference>
<dbReference type="PANTHER" id="PTHR44757:SF2">
    <property type="entry name" value="BIOFILM ARCHITECTURE MAINTENANCE PROTEIN MBAA"/>
    <property type="match status" value="1"/>
</dbReference>
<feature type="domain" description="PAS" evidence="1">
    <location>
        <begin position="139"/>
        <end position="190"/>
    </location>
</feature>
<dbReference type="Gene3D" id="3.30.70.270">
    <property type="match status" value="1"/>
</dbReference>
<dbReference type="CDD" id="cd01949">
    <property type="entry name" value="GGDEF"/>
    <property type="match status" value="1"/>
</dbReference>
<dbReference type="FunFam" id="3.30.70.270:FF:000001">
    <property type="entry name" value="Diguanylate cyclase domain protein"/>
    <property type="match status" value="1"/>
</dbReference>
<dbReference type="SMART" id="SM00091">
    <property type="entry name" value="PAS"/>
    <property type="match status" value="2"/>
</dbReference>
<dbReference type="Pfam" id="PF13426">
    <property type="entry name" value="PAS_9"/>
    <property type="match status" value="1"/>
</dbReference>
<gene>
    <name evidence="4" type="ORF">H261_22258</name>
</gene>
<dbReference type="InterPro" id="IPR043128">
    <property type="entry name" value="Rev_trsase/Diguanyl_cyclase"/>
</dbReference>
<evidence type="ECO:0000259" key="3">
    <source>
        <dbReference type="PROSITE" id="PS50887"/>
    </source>
</evidence>
<dbReference type="InterPro" id="IPR000014">
    <property type="entry name" value="PAS"/>
</dbReference>
<reference evidence="4 5" key="1">
    <citation type="journal article" date="2014" name="Genome Announc.">
        <title>Draft Genome Sequence of Magnetospirillum sp. Strain SO-1, a Freshwater Magnetotactic Bacterium Isolated from the Ol'khovka River, Russia.</title>
        <authorList>
            <person name="Grouzdev D.S."/>
            <person name="Dziuba M.V."/>
            <person name="Sukhacheva M.S."/>
            <person name="Mardanov A.V."/>
            <person name="Beletskiy A.V."/>
            <person name="Kuznetsov B.B."/>
            <person name="Skryabin K.G."/>
        </authorList>
    </citation>
    <scope>NUCLEOTIDE SEQUENCE [LARGE SCALE GENOMIC DNA]</scope>
    <source>
        <strain evidence="4 5">SO-1</strain>
    </source>
</reference>
<dbReference type="eggNOG" id="COG5001">
    <property type="taxonomic scope" value="Bacteria"/>
</dbReference>
<dbReference type="InterPro" id="IPR000700">
    <property type="entry name" value="PAS-assoc_C"/>
</dbReference>
<dbReference type="PANTHER" id="PTHR44757">
    <property type="entry name" value="DIGUANYLATE CYCLASE DGCP"/>
    <property type="match status" value="1"/>
</dbReference>
<evidence type="ECO:0000313" key="5">
    <source>
        <dbReference type="Proteomes" id="UP000011744"/>
    </source>
</evidence>
<comment type="caution">
    <text evidence="4">The sequence shown here is derived from an EMBL/GenBank/DDBJ whole genome shotgun (WGS) entry which is preliminary data.</text>
</comment>
<protein>
    <submittedName>
        <fullName evidence="4">Response regulator</fullName>
    </submittedName>
</protein>
<name>M3A5F0_9PROT</name>
<keyword evidence="5" id="KW-1185">Reference proteome</keyword>
<dbReference type="InterPro" id="IPR052155">
    <property type="entry name" value="Biofilm_reg_signaling"/>
</dbReference>
<dbReference type="RefSeq" id="WP_008622119.1">
    <property type="nucleotide sequence ID" value="NZ_AONQ01000116.1"/>
</dbReference>
<proteinExistence type="predicted"/>
<evidence type="ECO:0000259" key="2">
    <source>
        <dbReference type="PROSITE" id="PS50113"/>
    </source>
</evidence>
<dbReference type="CDD" id="cd00130">
    <property type="entry name" value="PAS"/>
    <property type="match status" value="2"/>
</dbReference>
<dbReference type="PROSITE" id="PS50112">
    <property type="entry name" value="PAS"/>
    <property type="match status" value="1"/>
</dbReference>
<dbReference type="PATRIC" id="fig|1244869.3.peg.4362"/>
<sequence length="433" mass="48071">MASKFLRELELISGTAKDGWEVRLDLLEQMQNLIILVQSHQIVFINPAGLRWLGYEKSVLLESEIGGLFHPDYADLVGLGLELLAEEQVIPLKLLHRDGLEIDVEMWVNRLGMPGEEIFIIEARNISDHLKSARALRAREQWLEGIINTVADGIVTVDKNGIVQTFNPAAERIFDFKADEVIGKSIRQLVPDPVAKKLGQEAGQGWHDILSMGEELMGMRKDGVAFPMEASVSEMQQGEGVAYASVVRDITARKRAEEHIRHLAHHDSLTGLPNRFLFGDRLEAAITRADRHQTRIALVFIDLNKFKPVNDTYGHAVGDMVLIGVAKRLSNCLRKTDTVARIGGDEFVAILEEISGEKEIRRLVGKIMVAVSSPETIDGVEHSLGASLGIALYPDDSTESIDLIDKADKAMYLAKRTGGVCLFPDILWEVEKS</sequence>
<dbReference type="Proteomes" id="UP000011744">
    <property type="component" value="Unassembled WGS sequence"/>
</dbReference>
<dbReference type="PROSITE" id="PS50113">
    <property type="entry name" value="PAC"/>
    <property type="match status" value="1"/>
</dbReference>
<dbReference type="SUPFAM" id="SSF55073">
    <property type="entry name" value="Nucleotide cyclase"/>
    <property type="match status" value="1"/>
</dbReference>
<organism evidence="4 5">
    <name type="scientific">Paramagnetospirillum caucaseum</name>
    <dbReference type="NCBI Taxonomy" id="1244869"/>
    <lineage>
        <taxon>Bacteria</taxon>
        <taxon>Pseudomonadati</taxon>
        <taxon>Pseudomonadota</taxon>
        <taxon>Alphaproteobacteria</taxon>
        <taxon>Rhodospirillales</taxon>
        <taxon>Magnetospirillaceae</taxon>
        <taxon>Paramagnetospirillum</taxon>
    </lineage>
</organism>
<accession>M3A5F0</accession>
<dbReference type="GO" id="GO:0003824">
    <property type="term" value="F:catalytic activity"/>
    <property type="evidence" value="ECO:0007669"/>
    <property type="project" value="UniProtKB-ARBA"/>
</dbReference>
<dbReference type="OrthoDB" id="9812260at2"/>
<dbReference type="EMBL" id="AONQ01000116">
    <property type="protein sequence ID" value="EME67689.1"/>
    <property type="molecule type" value="Genomic_DNA"/>
</dbReference>
<dbReference type="InterPro" id="IPR000160">
    <property type="entry name" value="GGDEF_dom"/>
</dbReference>
<feature type="domain" description="GGDEF" evidence="3">
    <location>
        <begin position="294"/>
        <end position="425"/>
    </location>
</feature>
<dbReference type="AlphaFoldDB" id="M3A5F0"/>
<feature type="domain" description="PAC" evidence="2">
    <location>
        <begin position="212"/>
        <end position="262"/>
    </location>
</feature>
<dbReference type="InterPro" id="IPR035965">
    <property type="entry name" value="PAS-like_dom_sf"/>
</dbReference>